<sequence>MRASRLRRGLRFVAVLGVLSLAVPDPSVRPATISLTTVETARAVDFGDGMLWVLALGSDARPGTDVAEGLTDSIQLIGIDWRTGRAVGIGIPRDAWIELPDGEARINTALRDAGPQGAADAVAEIVGIPPDLVLVTGFAGFLSMVDALGGVEVESPVAFRTDDDGLAVRRGTNAFTSEEALDYARTRRVLEGGDLDRSANHQRLLLGALRQLRDHEDVEGFMEDVALAAISGLQTDLSPRELYRLVQALTTVDPSRATSCVIGGTPGTEFGASIIRLDLAQARALGDDAREDARLEGGCR</sequence>
<dbReference type="RefSeq" id="WP_135266254.1">
    <property type="nucleotide sequence ID" value="NZ_CP038436.1"/>
</dbReference>
<gene>
    <name evidence="3" type="ORF">EXE58_01540</name>
</gene>
<dbReference type="NCBIfam" id="TIGR00350">
    <property type="entry name" value="lytR_cpsA_psr"/>
    <property type="match status" value="1"/>
</dbReference>
<name>A0A4P7IF23_9ACTN</name>
<dbReference type="EMBL" id="CP038436">
    <property type="protein sequence ID" value="QBX54281.1"/>
    <property type="molecule type" value="Genomic_DNA"/>
</dbReference>
<dbReference type="Gene3D" id="3.40.630.190">
    <property type="entry name" value="LCP protein"/>
    <property type="match status" value="1"/>
</dbReference>
<dbReference type="OrthoDB" id="9782542at2"/>
<comment type="similarity">
    <text evidence="1">Belongs to the LytR/CpsA/Psr (LCP) family.</text>
</comment>
<dbReference type="PANTHER" id="PTHR33392:SF6">
    <property type="entry name" value="POLYISOPRENYL-TEICHOIC ACID--PEPTIDOGLYCAN TEICHOIC ACID TRANSFERASE TAGU"/>
    <property type="match status" value="1"/>
</dbReference>
<dbReference type="InterPro" id="IPR050922">
    <property type="entry name" value="LytR/CpsA/Psr_CW_biosynth"/>
</dbReference>
<evidence type="ECO:0000313" key="3">
    <source>
        <dbReference type="EMBL" id="QBX54281.1"/>
    </source>
</evidence>
<evidence type="ECO:0000256" key="1">
    <source>
        <dbReference type="ARBA" id="ARBA00006068"/>
    </source>
</evidence>
<evidence type="ECO:0000259" key="2">
    <source>
        <dbReference type="Pfam" id="PF03816"/>
    </source>
</evidence>
<reference evidence="3 4" key="1">
    <citation type="submission" date="2019-03" db="EMBL/GenBank/DDBJ databases">
        <title>Three New Species of Nocardioides, Nocardioides euryhalodurans sp. nov., Nocardioides seonyuensis sp. nov. and Nocardioides eburneoflavus sp. nov. Iolated from Soil.</title>
        <authorList>
            <person name="Roh S.G."/>
            <person name="Lee C."/>
            <person name="Kim M.-K."/>
            <person name="Kim S.B."/>
        </authorList>
    </citation>
    <scope>NUCLEOTIDE SEQUENCE [LARGE SCALE GENOMIC DNA]</scope>
    <source>
        <strain evidence="3 4">MMS17-SY207-3</strain>
    </source>
</reference>
<dbReference type="Pfam" id="PF03816">
    <property type="entry name" value="LytR_cpsA_psr"/>
    <property type="match status" value="1"/>
</dbReference>
<proteinExistence type="inferred from homology"/>
<accession>A0A4P7IF23</accession>
<dbReference type="KEGG" id="nsn:EXE58_01540"/>
<protein>
    <submittedName>
        <fullName evidence="3">LytR family transcriptional regulator</fullName>
    </submittedName>
</protein>
<dbReference type="InterPro" id="IPR004474">
    <property type="entry name" value="LytR_CpsA_psr"/>
</dbReference>
<dbReference type="Proteomes" id="UP000294853">
    <property type="component" value="Chromosome"/>
</dbReference>
<dbReference type="PANTHER" id="PTHR33392">
    <property type="entry name" value="POLYISOPRENYL-TEICHOIC ACID--PEPTIDOGLYCAN TEICHOIC ACID TRANSFERASE TAGU"/>
    <property type="match status" value="1"/>
</dbReference>
<feature type="domain" description="Cell envelope-related transcriptional attenuator" evidence="2">
    <location>
        <begin position="71"/>
        <end position="211"/>
    </location>
</feature>
<organism evidence="3 4">
    <name type="scientific">Nocardioides seonyuensis</name>
    <dbReference type="NCBI Taxonomy" id="2518371"/>
    <lineage>
        <taxon>Bacteria</taxon>
        <taxon>Bacillati</taxon>
        <taxon>Actinomycetota</taxon>
        <taxon>Actinomycetes</taxon>
        <taxon>Propionibacteriales</taxon>
        <taxon>Nocardioidaceae</taxon>
        <taxon>Nocardioides</taxon>
    </lineage>
</organism>
<dbReference type="AlphaFoldDB" id="A0A4P7IF23"/>
<evidence type="ECO:0000313" key="4">
    <source>
        <dbReference type="Proteomes" id="UP000294853"/>
    </source>
</evidence>
<keyword evidence="4" id="KW-1185">Reference proteome</keyword>